<dbReference type="NCBIfam" id="NF038403">
    <property type="entry name" value="perm_prefix_1"/>
    <property type="match status" value="1"/>
</dbReference>
<dbReference type="InterPro" id="IPR001182">
    <property type="entry name" value="FtsW/RodA"/>
</dbReference>
<evidence type="ECO:0000256" key="7">
    <source>
        <dbReference type="SAM" id="Phobius"/>
    </source>
</evidence>
<feature type="transmembrane region" description="Helical" evidence="7">
    <location>
        <begin position="401"/>
        <end position="422"/>
    </location>
</feature>
<dbReference type="InterPro" id="IPR047928">
    <property type="entry name" value="Perm_prefix_1"/>
</dbReference>
<evidence type="ECO:0000313" key="8">
    <source>
        <dbReference type="EMBL" id="PLT47428.1"/>
    </source>
</evidence>
<feature type="transmembrane region" description="Helical" evidence="7">
    <location>
        <begin position="330"/>
        <end position="356"/>
    </location>
</feature>
<proteinExistence type="predicted"/>
<comment type="subcellular location">
    <subcellularLocation>
        <location evidence="1">Membrane</location>
        <topology evidence="1">Multi-pass membrane protein</topology>
    </subcellularLocation>
</comment>
<protein>
    <submittedName>
        <fullName evidence="8">Cell division protein FtsW</fullName>
    </submittedName>
</protein>
<dbReference type="OrthoDB" id="2192428at2"/>
<dbReference type="PANTHER" id="PTHR30474">
    <property type="entry name" value="CELL CYCLE PROTEIN"/>
    <property type="match status" value="1"/>
</dbReference>
<evidence type="ECO:0000256" key="3">
    <source>
        <dbReference type="ARBA" id="ARBA00022960"/>
    </source>
</evidence>
<evidence type="ECO:0000256" key="5">
    <source>
        <dbReference type="ARBA" id="ARBA00023136"/>
    </source>
</evidence>
<dbReference type="GO" id="GO:0008360">
    <property type="term" value="P:regulation of cell shape"/>
    <property type="evidence" value="ECO:0007669"/>
    <property type="project" value="UniProtKB-KW"/>
</dbReference>
<dbReference type="GO" id="GO:0005886">
    <property type="term" value="C:plasma membrane"/>
    <property type="evidence" value="ECO:0007669"/>
    <property type="project" value="TreeGrafter"/>
</dbReference>
<keyword evidence="4 7" id="KW-1133">Transmembrane helix</keyword>
<evidence type="ECO:0000256" key="6">
    <source>
        <dbReference type="SAM" id="Coils"/>
    </source>
</evidence>
<sequence>MTGIGQDPRVRAYLDAVCSKVRAKDRHAEIREELLGHLEELAEELRAEGMEEQEAAREALRRMGDAERVGAGLHLAHRPKPDLWLAAMAGLMLLAGLAYVYGLQQLYELPSVVESSLGLGALGLLPLAACYYVPLPLLRRWCWLFFGTGALLLAATIVHGVRVNGQMQLSIGAGILDSAPIAMLLLFAGAAGIVARPRPAAADRKSLWLQAIGEAALLGLIPAVLFLSSSQLARLPLYGAGLIVLVALNRRWRLALSGVAMLPVFALFLIRRDSFYAWERIANWSSAEDRSRFLYGRALDAMQSAGWFGQGLPNGPDPKAPIGSEFLFPFLVYSLGWAFGLLLGALLLLFIGRCFVQALRVQDPQARALAAALAAVFGVQTMWSLLLSFGLLPVVGFSLPFLSWGSPLLGEMAMLGMLLGLIRQRDRRPEAFSSAAG</sequence>
<dbReference type="AlphaFoldDB" id="A0A2N5NAS7"/>
<feature type="transmembrane region" description="Helical" evidence="7">
    <location>
        <begin position="115"/>
        <end position="134"/>
    </location>
</feature>
<dbReference type="GO" id="GO:0032153">
    <property type="term" value="C:cell division site"/>
    <property type="evidence" value="ECO:0007669"/>
    <property type="project" value="TreeGrafter"/>
</dbReference>
<keyword evidence="3" id="KW-0133">Cell shape</keyword>
<feature type="transmembrane region" description="Helical" evidence="7">
    <location>
        <begin position="254"/>
        <end position="270"/>
    </location>
</feature>
<feature type="transmembrane region" description="Helical" evidence="7">
    <location>
        <begin position="232"/>
        <end position="249"/>
    </location>
</feature>
<evidence type="ECO:0000256" key="1">
    <source>
        <dbReference type="ARBA" id="ARBA00004141"/>
    </source>
</evidence>
<dbReference type="RefSeq" id="WP_028598392.1">
    <property type="nucleotide sequence ID" value="NZ_BIMM01000151.1"/>
</dbReference>
<evidence type="ECO:0000313" key="9">
    <source>
        <dbReference type="Proteomes" id="UP000234789"/>
    </source>
</evidence>
<evidence type="ECO:0000256" key="2">
    <source>
        <dbReference type="ARBA" id="ARBA00022692"/>
    </source>
</evidence>
<feature type="transmembrane region" description="Helical" evidence="7">
    <location>
        <begin position="207"/>
        <end position="226"/>
    </location>
</feature>
<reference evidence="8 9" key="1">
    <citation type="submission" date="2017-05" db="EMBL/GenBank/DDBJ databases">
        <title>Functional genome analysis of Paenibacillus pasadenensis strain R16: insights on endophytic life style and antifungal activity.</title>
        <authorList>
            <person name="Passera A."/>
            <person name="Marcolungo L."/>
            <person name="Casati P."/>
            <person name="Brasca M."/>
            <person name="Quaglino F."/>
            <person name="Delledonne M."/>
        </authorList>
    </citation>
    <scope>NUCLEOTIDE SEQUENCE [LARGE SCALE GENOMIC DNA]</scope>
    <source>
        <strain evidence="8 9">R16</strain>
    </source>
</reference>
<organism evidence="8 9">
    <name type="scientific">Paenibacillus pasadenensis</name>
    <dbReference type="NCBI Taxonomy" id="217090"/>
    <lineage>
        <taxon>Bacteria</taxon>
        <taxon>Bacillati</taxon>
        <taxon>Bacillota</taxon>
        <taxon>Bacilli</taxon>
        <taxon>Bacillales</taxon>
        <taxon>Paenibacillaceae</taxon>
        <taxon>Paenibacillus</taxon>
    </lineage>
</organism>
<gene>
    <name evidence="8" type="ORF">B8V81_1652</name>
</gene>
<dbReference type="PANTHER" id="PTHR30474:SF1">
    <property type="entry name" value="PEPTIDOGLYCAN GLYCOSYLTRANSFERASE MRDB"/>
    <property type="match status" value="1"/>
</dbReference>
<feature type="transmembrane region" description="Helical" evidence="7">
    <location>
        <begin position="141"/>
        <end position="161"/>
    </location>
</feature>
<name>A0A2N5NAS7_9BACL</name>
<keyword evidence="2 7" id="KW-0812">Transmembrane</keyword>
<dbReference type="GO" id="GO:0051301">
    <property type="term" value="P:cell division"/>
    <property type="evidence" value="ECO:0007669"/>
    <property type="project" value="UniProtKB-KW"/>
</dbReference>
<feature type="transmembrane region" description="Helical" evidence="7">
    <location>
        <begin position="83"/>
        <end position="103"/>
    </location>
</feature>
<comment type="caution">
    <text evidence="8">The sequence shown here is derived from an EMBL/GenBank/DDBJ whole genome shotgun (WGS) entry which is preliminary data.</text>
</comment>
<keyword evidence="5 7" id="KW-0472">Membrane</keyword>
<dbReference type="Pfam" id="PF01098">
    <property type="entry name" value="FTSW_RODA_SPOVE"/>
    <property type="match status" value="1"/>
</dbReference>
<keyword evidence="8" id="KW-0132">Cell division</keyword>
<feature type="coiled-coil region" evidence="6">
    <location>
        <begin position="28"/>
        <end position="62"/>
    </location>
</feature>
<evidence type="ECO:0000256" key="4">
    <source>
        <dbReference type="ARBA" id="ARBA00022989"/>
    </source>
</evidence>
<dbReference type="GO" id="GO:0015648">
    <property type="term" value="F:lipid-linked peptidoglycan transporter activity"/>
    <property type="evidence" value="ECO:0007669"/>
    <property type="project" value="TreeGrafter"/>
</dbReference>
<accession>A0A2N5NAS7</accession>
<keyword evidence="6" id="KW-0175">Coiled coil</keyword>
<dbReference type="EMBL" id="NFEZ01000003">
    <property type="protein sequence ID" value="PLT47428.1"/>
    <property type="molecule type" value="Genomic_DNA"/>
</dbReference>
<dbReference type="Proteomes" id="UP000234789">
    <property type="component" value="Unassembled WGS sequence"/>
</dbReference>
<keyword evidence="8" id="KW-0131">Cell cycle</keyword>
<feature type="transmembrane region" description="Helical" evidence="7">
    <location>
        <begin position="173"/>
        <end position="195"/>
    </location>
</feature>
<feature type="transmembrane region" description="Helical" evidence="7">
    <location>
        <begin position="368"/>
        <end position="395"/>
    </location>
</feature>
<keyword evidence="9" id="KW-1185">Reference proteome</keyword>